<dbReference type="AlphaFoldDB" id="A0A381PIX2"/>
<organism evidence="3">
    <name type="scientific">marine metagenome</name>
    <dbReference type="NCBI Taxonomy" id="408172"/>
    <lineage>
        <taxon>unclassified sequences</taxon>
        <taxon>metagenomes</taxon>
        <taxon>ecological metagenomes</taxon>
    </lineage>
</organism>
<evidence type="ECO:0000259" key="2">
    <source>
        <dbReference type="Pfam" id="PF02357"/>
    </source>
</evidence>
<dbReference type="InterPro" id="IPR008991">
    <property type="entry name" value="Translation_prot_SH3-like_sf"/>
</dbReference>
<dbReference type="Pfam" id="PF02357">
    <property type="entry name" value="NusG"/>
    <property type="match status" value="1"/>
</dbReference>
<evidence type="ECO:0000256" key="1">
    <source>
        <dbReference type="ARBA" id="ARBA00023163"/>
    </source>
</evidence>
<dbReference type="SUPFAM" id="SSF82679">
    <property type="entry name" value="N-utilization substance G protein NusG, N-terminal domain"/>
    <property type="match status" value="1"/>
</dbReference>
<dbReference type="Gene3D" id="3.30.70.940">
    <property type="entry name" value="NusG, N-terminal domain"/>
    <property type="match status" value="1"/>
</dbReference>
<proteinExistence type="predicted"/>
<dbReference type="SUPFAM" id="SSF50104">
    <property type="entry name" value="Translation proteins SH3-like domain"/>
    <property type="match status" value="1"/>
</dbReference>
<evidence type="ECO:0000313" key="3">
    <source>
        <dbReference type="EMBL" id="SUZ66961.1"/>
    </source>
</evidence>
<dbReference type="InterPro" id="IPR036735">
    <property type="entry name" value="NGN_dom_sf"/>
</dbReference>
<dbReference type="EMBL" id="UINC01000998">
    <property type="protein sequence ID" value="SUZ66961.1"/>
    <property type="molecule type" value="Genomic_DNA"/>
</dbReference>
<accession>A0A381PIX2</accession>
<dbReference type="CDD" id="cd09895">
    <property type="entry name" value="NGN_SP_UpxY"/>
    <property type="match status" value="1"/>
</dbReference>
<keyword evidence="1" id="KW-0804">Transcription</keyword>
<sequence>MNWFVAYTKPRSEFKAQDFFSKIGVCSYVPAFKESRQWSDRVKQVRAPAITGYIFIRLDMLTYDLINSNPFTRSVVKNEGVAVEIQNKEIDILKNALDKGLVTKANFICGDLVYIQNGPFKNKKGMVELIEKNNIVLLLNKMKVKLSLAKSRLSLAG</sequence>
<gene>
    <name evidence="3" type="ORF">METZ01_LOCUS19815</name>
</gene>
<protein>
    <recommendedName>
        <fullName evidence="2">NusG-like N-terminal domain-containing protein</fullName>
    </recommendedName>
</protein>
<name>A0A381PIX2_9ZZZZ</name>
<dbReference type="GO" id="GO:0006354">
    <property type="term" value="P:DNA-templated transcription elongation"/>
    <property type="evidence" value="ECO:0007669"/>
    <property type="project" value="InterPro"/>
</dbReference>
<feature type="domain" description="NusG-like N-terminal" evidence="2">
    <location>
        <begin position="1"/>
        <end position="93"/>
    </location>
</feature>
<dbReference type="InterPro" id="IPR006645">
    <property type="entry name" value="NGN-like_dom"/>
</dbReference>
<reference evidence="3" key="1">
    <citation type="submission" date="2018-05" db="EMBL/GenBank/DDBJ databases">
        <authorList>
            <person name="Lanie J.A."/>
            <person name="Ng W.-L."/>
            <person name="Kazmierczak K.M."/>
            <person name="Andrzejewski T.M."/>
            <person name="Davidsen T.M."/>
            <person name="Wayne K.J."/>
            <person name="Tettelin H."/>
            <person name="Glass J.I."/>
            <person name="Rusch D."/>
            <person name="Podicherti R."/>
            <person name="Tsui H.-C.T."/>
            <person name="Winkler M.E."/>
        </authorList>
    </citation>
    <scope>NUCLEOTIDE SEQUENCE</scope>
</reference>